<gene>
    <name evidence="3" type="ORF">GQ26_0360600</name>
</gene>
<evidence type="ECO:0000256" key="1">
    <source>
        <dbReference type="PROSITE-ProRule" id="PRU00023"/>
    </source>
</evidence>
<reference evidence="3 4" key="1">
    <citation type="journal article" date="2014" name="PLoS Genet.">
        <title>Signature Gene Expression Reveals Novel Clues to the Molecular Mechanisms of Dimorphic Transition in Penicillium marneffei.</title>
        <authorList>
            <person name="Yang E."/>
            <person name="Wang G."/>
            <person name="Cai J."/>
            <person name="Woo P.C."/>
            <person name="Lau S.K."/>
            <person name="Yuen K.-Y."/>
            <person name="Chow W.-N."/>
            <person name="Lin X."/>
        </authorList>
    </citation>
    <scope>NUCLEOTIDE SEQUENCE [LARGE SCALE GENOMIC DNA]</scope>
    <source>
        <strain evidence="3 4">PM1</strain>
    </source>
</reference>
<dbReference type="PANTHER" id="PTHR24118:SF99">
    <property type="entry name" value="POTE ANKYRIN DOMAIN FAMILY MEMBER 3C-RELATED"/>
    <property type="match status" value="1"/>
</dbReference>
<evidence type="ECO:0000256" key="2">
    <source>
        <dbReference type="SAM" id="MobiDB-lite"/>
    </source>
</evidence>
<dbReference type="PROSITE" id="PS50297">
    <property type="entry name" value="ANK_REP_REGION"/>
    <property type="match status" value="1"/>
</dbReference>
<dbReference type="EMBL" id="JPOX01000036">
    <property type="protein sequence ID" value="KFX43335.1"/>
    <property type="molecule type" value="Genomic_DNA"/>
</dbReference>
<dbReference type="SMART" id="SM00248">
    <property type="entry name" value="ANK"/>
    <property type="match status" value="2"/>
</dbReference>
<feature type="region of interest" description="Disordered" evidence="2">
    <location>
        <begin position="163"/>
        <end position="203"/>
    </location>
</feature>
<organism evidence="3">
    <name type="scientific">Talaromyces marneffei PM1</name>
    <dbReference type="NCBI Taxonomy" id="1077442"/>
    <lineage>
        <taxon>Eukaryota</taxon>
        <taxon>Fungi</taxon>
        <taxon>Dikarya</taxon>
        <taxon>Ascomycota</taxon>
        <taxon>Pezizomycotina</taxon>
        <taxon>Eurotiomycetes</taxon>
        <taxon>Eurotiomycetidae</taxon>
        <taxon>Eurotiales</taxon>
        <taxon>Trichocomaceae</taxon>
        <taxon>Talaromyces</taxon>
        <taxon>Talaromyces sect. Talaromyces</taxon>
    </lineage>
</organism>
<keyword evidence="1" id="KW-0040">ANK repeat</keyword>
<proteinExistence type="predicted"/>
<feature type="compositionally biased region" description="Acidic residues" evidence="2">
    <location>
        <begin position="163"/>
        <end position="182"/>
    </location>
</feature>
<dbReference type="PROSITE" id="PS50088">
    <property type="entry name" value="ANK_REPEAT"/>
    <property type="match status" value="1"/>
</dbReference>
<name>A0A093V9E9_TALMA</name>
<evidence type="ECO:0000313" key="4">
    <source>
        <dbReference type="Proteomes" id="UP000029285"/>
    </source>
</evidence>
<evidence type="ECO:0000313" key="3">
    <source>
        <dbReference type="EMBL" id="KFX43336.1"/>
    </source>
</evidence>
<dbReference type="eggNOG" id="KOG0504">
    <property type="taxonomic scope" value="Eukaryota"/>
</dbReference>
<dbReference type="Gene3D" id="1.25.40.20">
    <property type="entry name" value="Ankyrin repeat-containing domain"/>
    <property type="match status" value="1"/>
</dbReference>
<accession>A0A093V9E9</accession>
<dbReference type="HOGENOM" id="CLU_000134_20_0_1"/>
<dbReference type="PANTHER" id="PTHR24118">
    <property type="entry name" value="POTE ANKYRIN DOMAIN"/>
    <property type="match status" value="1"/>
</dbReference>
<comment type="caution">
    <text evidence="3">The sequence shown here is derived from an EMBL/GenBank/DDBJ whole genome shotgun (WGS) entry which is preliminary data.</text>
</comment>
<dbReference type="InterPro" id="IPR036770">
    <property type="entry name" value="Ankyrin_rpt-contain_sf"/>
</dbReference>
<sequence>MSKAYTTNPPAPVALSFDEIDELIYNARLGDISGLKDEISKSAAEHNVSASTIIRSALDTEEESEGGTGACLLHWPAANGNVELLNYLLQTLTAPEAGLTPEEFASFINYRNYTGNTPLHWAALNTHLDCVKALVEAGADISLKNDAGHDALFLAERADWSVVDEDDNDDSNNNEKEEEIEIELNAQKEEEDDGKPAPPPTKARLVVEWLLSCDKGAGFEEPVCNKQEEDTKMEDAQ</sequence>
<dbReference type="EMBL" id="JPOX01000036">
    <property type="protein sequence ID" value="KFX43336.1"/>
    <property type="molecule type" value="Genomic_DNA"/>
</dbReference>
<protein>
    <submittedName>
        <fullName evidence="3">Ankyrin repeat-containing protein YAR1</fullName>
    </submittedName>
</protein>
<feature type="repeat" description="ANK" evidence="1">
    <location>
        <begin position="114"/>
        <end position="146"/>
    </location>
</feature>
<dbReference type="Pfam" id="PF12796">
    <property type="entry name" value="Ank_2"/>
    <property type="match status" value="1"/>
</dbReference>
<dbReference type="SUPFAM" id="SSF48403">
    <property type="entry name" value="Ankyrin repeat"/>
    <property type="match status" value="1"/>
</dbReference>
<dbReference type="InterPro" id="IPR002110">
    <property type="entry name" value="Ankyrin_rpt"/>
</dbReference>
<dbReference type="AlphaFoldDB" id="A0A093V9E9"/>